<sequence>MVRFRLEWQNRHAPTRKKTDMRTQTYRRLPDQARRIRELVFMREQGFHDEFDALDDLSTHMLAFADADGLAGGEQGDPARREAIATCRFFPSDPQGRFDAGGRSRQYTIGRLAVLKDHRGNHVGAALLTAAEAAITGHGGERVLLHAQEQAEGFYRSLGYEPTGLRDLDEGCPHMWMSKRLGGGSAGRAEHRQGQEPGRGQGELA</sequence>
<gene>
    <name evidence="3" type="ORF">BACT_1324</name>
</gene>
<dbReference type="Gene3D" id="3.40.630.30">
    <property type="match status" value="1"/>
</dbReference>
<dbReference type="SUPFAM" id="SSF55729">
    <property type="entry name" value="Acyl-CoA N-acyltransferases (Nat)"/>
    <property type="match status" value="1"/>
</dbReference>
<keyword evidence="4" id="KW-1185">Reference proteome</keyword>
<dbReference type="EMBL" id="JGYK01000001">
    <property type="protein sequence ID" value="KFI40620.1"/>
    <property type="molecule type" value="Genomic_DNA"/>
</dbReference>
<feature type="region of interest" description="Disordered" evidence="1">
    <location>
        <begin position="179"/>
        <end position="205"/>
    </location>
</feature>
<dbReference type="PROSITE" id="PS51186">
    <property type="entry name" value="GNAT"/>
    <property type="match status" value="1"/>
</dbReference>
<dbReference type="InterPro" id="IPR016181">
    <property type="entry name" value="Acyl_CoA_acyltransferase"/>
</dbReference>
<comment type="caution">
    <text evidence="3">The sequence shown here is derived from an EMBL/GenBank/DDBJ whole genome shotgun (WGS) entry which is preliminary data.</text>
</comment>
<proteinExistence type="predicted"/>
<keyword evidence="3" id="KW-0808">Transferase</keyword>
<dbReference type="AlphaFoldDB" id="A0A086Z270"/>
<evidence type="ECO:0000313" key="4">
    <source>
        <dbReference type="Proteomes" id="UP000029015"/>
    </source>
</evidence>
<dbReference type="Pfam" id="PF13673">
    <property type="entry name" value="Acetyltransf_10"/>
    <property type="match status" value="1"/>
</dbReference>
<dbReference type="eggNOG" id="COG2153">
    <property type="taxonomic scope" value="Bacteria"/>
</dbReference>
<dbReference type="GO" id="GO:0016747">
    <property type="term" value="F:acyltransferase activity, transferring groups other than amino-acyl groups"/>
    <property type="evidence" value="ECO:0007669"/>
    <property type="project" value="InterPro"/>
</dbReference>
<reference evidence="3 4" key="1">
    <citation type="submission" date="2014-03" db="EMBL/GenBank/DDBJ databases">
        <title>Genomics of Bifidobacteria.</title>
        <authorList>
            <person name="Ventura M."/>
            <person name="Milani C."/>
            <person name="Lugli G.A."/>
        </authorList>
    </citation>
    <scope>NUCLEOTIDE SEQUENCE [LARGE SCALE GENOMIC DNA]</scope>
    <source>
        <strain evidence="3 4">DSM 22766</strain>
    </source>
</reference>
<evidence type="ECO:0000256" key="1">
    <source>
        <dbReference type="SAM" id="MobiDB-lite"/>
    </source>
</evidence>
<evidence type="ECO:0000259" key="2">
    <source>
        <dbReference type="PROSITE" id="PS51186"/>
    </source>
</evidence>
<evidence type="ECO:0000313" key="3">
    <source>
        <dbReference type="EMBL" id="KFI40620.1"/>
    </source>
</evidence>
<dbReference type="Proteomes" id="UP000029015">
    <property type="component" value="Unassembled WGS sequence"/>
</dbReference>
<dbReference type="InterPro" id="IPR000182">
    <property type="entry name" value="GNAT_dom"/>
</dbReference>
<organism evidence="3 4">
    <name type="scientific">Bifidobacterium actinocoloniiforme DSM 22766</name>
    <dbReference type="NCBI Taxonomy" id="1437605"/>
    <lineage>
        <taxon>Bacteria</taxon>
        <taxon>Bacillati</taxon>
        <taxon>Actinomycetota</taxon>
        <taxon>Actinomycetes</taxon>
        <taxon>Bifidobacteriales</taxon>
        <taxon>Bifidobacteriaceae</taxon>
        <taxon>Bifidobacterium</taxon>
    </lineage>
</organism>
<feature type="domain" description="N-acetyltransferase" evidence="2">
    <location>
        <begin position="34"/>
        <end position="182"/>
    </location>
</feature>
<accession>A0A086Z270</accession>
<protein>
    <submittedName>
        <fullName evidence="3">Acetyltransferase, GNAT family</fullName>
    </submittedName>
</protein>
<name>A0A086Z270_9BIFI</name>